<proteinExistence type="predicted"/>
<sequence length="107" mass="12471">MKKKHGFVLEEENINSIPEITTQEKETFLLGINQQRTPQRPGKAFDPKAKPTYGINVRLNDYQLDLIRRVCEKEERSQQQIIKRILVPALENHISDMESSIQRKVGK</sequence>
<dbReference type="Proteomes" id="UP000293550">
    <property type="component" value="Unassembled WGS sequence"/>
</dbReference>
<reference evidence="1 2" key="1">
    <citation type="submission" date="2018-10" db="EMBL/GenBank/DDBJ databases">
        <title>An updated phylogeny of the Alphaproteobacteria reveals that the parasitic Rickettsiales and Holosporales have independent origins.</title>
        <authorList>
            <person name="Munoz-Gomez S.A."/>
            <person name="Hess S."/>
            <person name="Burger G."/>
            <person name="Lang B.F."/>
            <person name="Susko E."/>
            <person name="Slamovits C.H."/>
            <person name="Roger A.J."/>
        </authorList>
    </citation>
    <scope>NUCLEOTIDE SEQUENCE [LARGE SCALE GENOMIC DNA]</scope>
    <source>
        <strain evidence="1">HOLO01</strain>
    </source>
</reference>
<keyword evidence="2" id="KW-1185">Reference proteome</keyword>
<dbReference type="AlphaFoldDB" id="A0A4Q7DHG6"/>
<evidence type="ECO:0000313" key="1">
    <source>
        <dbReference type="EMBL" id="RZI45475.1"/>
    </source>
</evidence>
<evidence type="ECO:0000313" key="2">
    <source>
        <dbReference type="Proteomes" id="UP000293550"/>
    </source>
</evidence>
<organism evidence="1 2">
    <name type="scientific">Candidatus Finniella inopinata</name>
    <dbReference type="NCBI Taxonomy" id="1696036"/>
    <lineage>
        <taxon>Bacteria</taxon>
        <taxon>Pseudomonadati</taxon>
        <taxon>Pseudomonadota</taxon>
        <taxon>Alphaproteobacteria</taxon>
        <taxon>Holosporales</taxon>
        <taxon>Candidatus Paracaedibacteraceae</taxon>
        <taxon>Candidatus Finniella</taxon>
    </lineage>
</organism>
<gene>
    <name evidence="1" type="ORF">EQU50_06940</name>
</gene>
<accession>A0A4Q7DHG6</accession>
<comment type="caution">
    <text evidence="1">The sequence shown here is derived from an EMBL/GenBank/DDBJ whole genome shotgun (WGS) entry which is preliminary data.</text>
</comment>
<dbReference type="EMBL" id="SCFB01000011">
    <property type="protein sequence ID" value="RZI45475.1"/>
    <property type="molecule type" value="Genomic_DNA"/>
</dbReference>
<protein>
    <submittedName>
        <fullName evidence="1">Uncharacterized protein</fullName>
    </submittedName>
</protein>
<name>A0A4Q7DHG6_9PROT</name>
<dbReference type="RefSeq" id="WP_130154404.1">
    <property type="nucleotide sequence ID" value="NZ_SCFB01000011.1"/>
</dbReference>